<comment type="caution">
    <text evidence="1">The sequence shown here is derived from an EMBL/GenBank/DDBJ whole genome shotgun (WGS) entry which is preliminary data.</text>
</comment>
<proteinExistence type="predicted"/>
<dbReference type="Proteomes" id="UP001054837">
    <property type="component" value="Unassembled WGS sequence"/>
</dbReference>
<protein>
    <submittedName>
        <fullName evidence="1">Uncharacterized protein</fullName>
    </submittedName>
</protein>
<gene>
    <name evidence="1" type="ORF">CDAR_193091</name>
</gene>
<keyword evidence="2" id="KW-1185">Reference proteome</keyword>
<dbReference type="AlphaFoldDB" id="A0AAV4QUJ7"/>
<dbReference type="EMBL" id="BPLQ01005180">
    <property type="protein sequence ID" value="GIY13140.1"/>
    <property type="molecule type" value="Genomic_DNA"/>
</dbReference>
<accession>A0AAV4QUJ7</accession>
<sequence>MLSVTYRWPSSPNAKSPRIRSLRRYLGGMGGTTPLDIIVSLAIGTLGGTHEDQTIFSLERRIAEFKGNVTLLTARTDLFFSRAGLVLVVCACVDLLKGCSREGGSVGILERENEGCNHLLKGDYLLHLFIESKMAGVAFKCTRRLSAFNFYF</sequence>
<name>A0AAV4QUJ7_9ARAC</name>
<evidence type="ECO:0000313" key="1">
    <source>
        <dbReference type="EMBL" id="GIY13140.1"/>
    </source>
</evidence>
<evidence type="ECO:0000313" key="2">
    <source>
        <dbReference type="Proteomes" id="UP001054837"/>
    </source>
</evidence>
<organism evidence="1 2">
    <name type="scientific">Caerostris darwini</name>
    <dbReference type="NCBI Taxonomy" id="1538125"/>
    <lineage>
        <taxon>Eukaryota</taxon>
        <taxon>Metazoa</taxon>
        <taxon>Ecdysozoa</taxon>
        <taxon>Arthropoda</taxon>
        <taxon>Chelicerata</taxon>
        <taxon>Arachnida</taxon>
        <taxon>Araneae</taxon>
        <taxon>Araneomorphae</taxon>
        <taxon>Entelegynae</taxon>
        <taxon>Araneoidea</taxon>
        <taxon>Araneidae</taxon>
        <taxon>Caerostris</taxon>
    </lineage>
</organism>
<reference evidence="1 2" key="1">
    <citation type="submission" date="2021-06" db="EMBL/GenBank/DDBJ databases">
        <title>Caerostris darwini draft genome.</title>
        <authorList>
            <person name="Kono N."/>
            <person name="Arakawa K."/>
        </authorList>
    </citation>
    <scope>NUCLEOTIDE SEQUENCE [LARGE SCALE GENOMIC DNA]</scope>
</reference>